<name>A0ABW0JF69_9BURK</name>
<sequence>MSVVGRRGGVSGHNTYRAVTVWLALLLFCALPGCAALDRDAHADALAEPAHLHRQLVDAGGFVLTAFARISQPGKPLRVYIEGDGVAWLSRTMPSLDPTPREATGLALAANDPTPNVVYLARPCQFTPMAMNPRCGIPYWTGKRFAAEVIESINDALSRFAALTPGQPIELVGYSGGGAVAVLIAARRTDVVSIRTVAGNLDDEFVNRLHGVSPMPESENAINFASRVASIAQVHFSGAEDDVVPPSVAQRFVNATGTRCAQALTVPGFSHDSDWSRRWPALLEIAPTCAPTTLGR</sequence>
<dbReference type="InterPro" id="IPR029058">
    <property type="entry name" value="AB_hydrolase_fold"/>
</dbReference>
<protein>
    <submittedName>
        <fullName evidence="1">Alpha/beta hydrolase family protein</fullName>
        <ecNumber evidence="1">3.4.-.-</ecNumber>
    </submittedName>
</protein>
<dbReference type="SUPFAM" id="SSF53474">
    <property type="entry name" value="alpha/beta-Hydrolases"/>
    <property type="match status" value="1"/>
</dbReference>
<comment type="caution">
    <text evidence="1">The sequence shown here is derived from an EMBL/GenBank/DDBJ whole genome shotgun (WGS) entry which is preliminary data.</text>
</comment>
<reference evidence="2" key="1">
    <citation type="journal article" date="2019" name="Int. J. Syst. Evol. Microbiol.">
        <title>The Global Catalogue of Microorganisms (GCM) 10K type strain sequencing project: providing services to taxonomists for standard genome sequencing and annotation.</title>
        <authorList>
            <consortium name="The Broad Institute Genomics Platform"/>
            <consortium name="The Broad Institute Genome Sequencing Center for Infectious Disease"/>
            <person name="Wu L."/>
            <person name="Ma J."/>
        </authorList>
    </citation>
    <scope>NUCLEOTIDE SEQUENCE [LARGE SCALE GENOMIC DNA]</scope>
    <source>
        <strain evidence="2">CCUG 56042</strain>
    </source>
</reference>
<dbReference type="EC" id="3.4.-.-" evidence="1"/>
<evidence type="ECO:0000313" key="2">
    <source>
        <dbReference type="Proteomes" id="UP001596103"/>
    </source>
</evidence>
<dbReference type="EMBL" id="JBHSMP010000038">
    <property type="protein sequence ID" value="MFC5431668.1"/>
    <property type="molecule type" value="Genomic_DNA"/>
</dbReference>
<accession>A0ABW0JF69</accession>
<gene>
    <name evidence="1" type="ORF">ACFPTO_23135</name>
</gene>
<keyword evidence="1" id="KW-0378">Hydrolase</keyword>
<dbReference type="RefSeq" id="WP_377715082.1">
    <property type="nucleotide sequence ID" value="NZ_JBHSMP010000038.1"/>
</dbReference>
<evidence type="ECO:0000313" key="1">
    <source>
        <dbReference type="EMBL" id="MFC5431668.1"/>
    </source>
</evidence>
<dbReference type="Gene3D" id="3.40.50.1820">
    <property type="entry name" value="alpha/beta hydrolase"/>
    <property type="match status" value="1"/>
</dbReference>
<organism evidence="1 2">
    <name type="scientific">Paraburkholderia denitrificans</name>
    <dbReference type="NCBI Taxonomy" id="694025"/>
    <lineage>
        <taxon>Bacteria</taxon>
        <taxon>Pseudomonadati</taxon>
        <taxon>Pseudomonadota</taxon>
        <taxon>Betaproteobacteria</taxon>
        <taxon>Burkholderiales</taxon>
        <taxon>Burkholderiaceae</taxon>
        <taxon>Paraburkholderia</taxon>
    </lineage>
</organism>
<keyword evidence="2" id="KW-1185">Reference proteome</keyword>
<dbReference type="GO" id="GO:0016787">
    <property type="term" value="F:hydrolase activity"/>
    <property type="evidence" value="ECO:0007669"/>
    <property type="project" value="UniProtKB-KW"/>
</dbReference>
<proteinExistence type="predicted"/>
<dbReference type="Proteomes" id="UP001596103">
    <property type="component" value="Unassembled WGS sequence"/>
</dbReference>